<name>A0A5N7C585_PETAA</name>
<organism evidence="1">
    <name type="scientific">Petromyces alliaceus</name>
    <name type="common">Aspergillus alliaceus</name>
    <dbReference type="NCBI Taxonomy" id="209559"/>
    <lineage>
        <taxon>Eukaryota</taxon>
        <taxon>Fungi</taxon>
        <taxon>Dikarya</taxon>
        <taxon>Ascomycota</taxon>
        <taxon>Pezizomycotina</taxon>
        <taxon>Eurotiomycetes</taxon>
        <taxon>Eurotiomycetidae</taxon>
        <taxon>Eurotiales</taxon>
        <taxon>Aspergillaceae</taxon>
        <taxon>Aspergillus</taxon>
        <taxon>Aspergillus subgen. Circumdati</taxon>
    </lineage>
</organism>
<dbReference type="OrthoDB" id="10376878at2759"/>
<accession>A0A5N7C585</accession>
<dbReference type="EMBL" id="ML735268">
    <property type="protein sequence ID" value="KAE8389265.1"/>
    <property type="molecule type" value="Genomic_DNA"/>
</dbReference>
<dbReference type="Proteomes" id="UP000326877">
    <property type="component" value="Unassembled WGS sequence"/>
</dbReference>
<gene>
    <name evidence="1" type="ORF">BDV23DRAFT_157586</name>
</gene>
<reference evidence="1" key="1">
    <citation type="submission" date="2019-04" db="EMBL/GenBank/DDBJ databases">
        <title>Friends and foes A comparative genomics studyof 23 Aspergillus species from section Flavi.</title>
        <authorList>
            <consortium name="DOE Joint Genome Institute"/>
            <person name="Kjaerbolling I."/>
            <person name="Vesth T."/>
            <person name="Frisvad J.C."/>
            <person name="Nybo J.L."/>
            <person name="Theobald S."/>
            <person name="Kildgaard S."/>
            <person name="Isbrandt T."/>
            <person name="Kuo A."/>
            <person name="Sato A."/>
            <person name="Lyhne E.K."/>
            <person name="Kogle M.E."/>
            <person name="Wiebenga A."/>
            <person name="Kun R.S."/>
            <person name="Lubbers R.J."/>
            <person name="Makela M.R."/>
            <person name="Barry K."/>
            <person name="Chovatia M."/>
            <person name="Clum A."/>
            <person name="Daum C."/>
            <person name="Haridas S."/>
            <person name="He G."/>
            <person name="LaButti K."/>
            <person name="Lipzen A."/>
            <person name="Mondo S."/>
            <person name="Riley R."/>
            <person name="Salamov A."/>
            <person name="Simmons B.A."/>
            <person name="Magnuson J.K."/>
            <person name="Henrissat B."/>
            <person name="Mortensen U.H."/>
            <person name="Larsen T.O."/>
            <person name="Devries R.P."/>
            <person name="Grigoriev I.V."/>
            <person name="Machida M."/>
            <person name="Baker S.E."/>
            <person name="Andersen M.R."/>
        </authorList>
    </citation>
    <scope>NUCLEOTIDE SEQUENCE [LARGE SCALE GENOMIC DNA]</scope>
    <source>
        <strain evidence="1">IBT 14317</strain>
    </source>
</reference>
<sequence>MPIHCRSMPSACNGLSSTAFYHHIRITSLECFLRLATTSLPNSGDTRCPQHSFFGMIVISRCFMNACTLMSWRNHLFCLKLNIRKSLITNRCFAVLAWLGLPLLPWVLNQSSPLHLSVHVSYEAIVREPHAFILVELKLLQVQSPFCQLSCRLTLEHFFLHSGAT</sequence>
<proteinExistence type="predicted"/>
<evidence type="ECO:0000313" key="1">
    <source>
        <dbReference type="EMBL" id="KAE8389265.1"/>
    </source>
</evidence>
<dbReference type="AlphaFoldDB" id="A0A5N7C585"/>
<protein>
    <submittedName>
        <fullName evidence="1">Uncharacterized protein</fullName>
    </submittedName>
</protein>